<dbReference type="AlphaFoldDB" id="A0A2G5H8U1"/>
<gene>
    <name evidence="2" type="ORF">CB0940_07888</name>
    <name evidence="3" type="ORF">RHO25_008500</name>
</gene>
<dbReference type="EMBL" id="LKMD01000108">
    <property type="protein sequence ID" value="PIA88955.1"/>
    <property type="molecule type" value="Genomic_DNA"/>
</dbReference>
<evidence type="ECO:0000256" key="1">
    <source>
        <dbReference type="SAM" id="MobiDB-lite"/>
    </source>
</evidence>
<evidence type="ECO:0000313" key="5">
    <source>
        <dbReference type="Proteomes" id="UP001302367"/>
    </source>
</evidence>
<evidence type="ECO:0000313" key="4">
    <source>
        <dbReference type="Proteomes" id="UP000230605"/>
    </source>
</evidence>
<evidence type="ECO:0000313" key="3">
    <source>
        <dbReference type="EMBL" id="WPB03856.1"/>
    </source>
</evidence>
<name>A0A2G5H8U1_CERBT</name>
<dbReference type="EMBL" id="CP134188">
    <property type="protein sequence ID" value="WPB03856.1"/>
    <property type="molecule type" value="Genomic_DNA"/>
</dbReference>
<feature type="region of interest" description="Disordered" evidence="1">
    <location>
        <begin position="1"/>
        <end position="90"/>
    </location>
</feature>
<reference evidence="2 4" key="1">
    <citation type="submission" date="2015-10" db="EMBL/GenBank/DDBJ databases">
        <title>The cercosporin biosynthetic gene cluster was horizontally transferred to several fungal lineages and shown to be expanded in Cercospora beticola based on microsynteny with recipient genomes.</title>
        <authorList>
            <person name="De Jonge R."/>
            <person name="Ebert M.K."/>
            <person name="Suttle J.C."/>
            <person name="Jurick Ii W.M."/>
            <person name="Secor G.A."/>
            <person name="Thomma B.P."/>
            <person name="Van De Peer Y."/>
            <person name="Bolton M.D."/>
        </authorList>
    </citation>
    <scope>NUCLEOTIDE SEQUENCE [LARGE SCALE GENOMIC DNA]</scope>
    <source>
        <strain evidence="2 4">09-40</strain>
    </source>
</reference>
<accession>A0A2G5H8U1</accession>
<sequence>MAQGQIKKSKAPAPKNTQRKQTGARVIKPKKASILKTQQLKKKHSSGLAELTEKSLASRAGHLELLKGGKKEKRQELAKKAQEAAKKKGT</sequence>
<keyword evidence="5" id="KW-1185">Reference proteome</keyword>
<proteinExistence type="predicted"/>
<evidence type="ECO:0000313" key="2">
    <source>
        <dbReference type="EMBL" id="PIA88955.1"/>
    </source>
</evidence>
<organism evidence="2 4">
    <name type="scientific">Cercospora beticola</name>
    <name type="common">Sugarbeet leaf spot fungus</name>
    <dbReference type="NCBI Taxonomy" id="122368"/>
    <lineage>
        <taxon>Eukaryota</taxon>
        <taxon>Fungi</taxon>
        <taxon>Dikarya</taxon>
        <taxon>Ascomycota</taxon>
        <taxon>Pezizomycotina</taxon>
        <taxon>Dothideomycetes</taxon>
        <taxon>Dothideomycetidae</taxon>
        <taxon>Mycosphaerellales</taxon>
        <taxon>Mycosphaerellaceae</taxon>
        <taxon>Cercospora</taxon>
    </lineage>
</organism>
<dbReference type="Pfam" id="PF09495">
    <property type="entry name" value="DUF2462"/>
    <property type="match status" value="1"/>
</dbReference>
<dbReference type="OrthoDB" id="5239630at2759"/>
<dbReference type="Proteomes" id="UP001302367">
    <property type="component" value="Chromosome 5"/>
</dbReference>
<dbReference type="Proteomes" id="UP000230605">
    <property type="component" value="Chromosome 5"/>
</dbReference>
<feature type="compositionally biased region" description="Basic residues" evidence="1">
    <location>
        <begin position="27"/>
        <end position="45"/>
    </location>
</feature>
<feature type="compositionally biased region" description="Basic and acidic residues" evidence="1">
    <location>
        <begin position="61"/>
        <end position="90"/>
    </location>
</feature>
<protein>
    <submittedName>
        <fullName evidence="2">Uncharacterized protein</fullName>
    </submittedName>
</protein>
<reference evidence="3 5" key="2">
    <citation type="submission" date="2023-09" db="EMBL/GenBank/DDBJ databases">
        <title>Complete-Gapless Cercospora beticola genome.</title>
        <authorList>
            <person name="Wyatt N.A."/>
            <person name="Spanner R.E."/>
            <person name="Bolton M.D."/>
        </authorList>
    </citation>
    <scope>NUCLEOTIDE SEQUENCE [LARGE SCALE GENOMIC DNA]</scope>
    <source>
        <strain evidence="3">Cb09-40</strain>
    </source>
</reference>
<dbReference type="InterPro" id="IPR019034">
    <property type="entry name" value="UPF0390"/>
</dbReference>